<keyword evidence="3" id="KW-1185">Reference proteome</keyword>
<reference evidence="2" key="2">
    <citation type="submission" date="2023-05" db="EMBL/GenBank/DDBJ databases">
        <authorList>
            <consortium name="Lawrence Berkeley National Laboratory"/>
            <person name="Steindorff A."/>
            <person name="Hensen N."/>
            <person name="Bonometti L."/>
            <person name="Westerberg I."/>
            <person name="Brannstrom I.O."/>
            <person name="Guillou S."/>
            <person name="Cros-Aarteil S."/>
            <person name="Calhoun S."/>
            <person name="Haridas S."/>
            <person name="Kuo A."/>
            <person name="Mondo S."/>
            <person name="Pangilinan J."/>
            <person name="Riley R."/>
            <person name="Labutti K."/>
            <person name="Andreopoulos B."/>
            <person name="Lipzen A."/>
            <person name="Chen C."/>
            <person name="Yanf M."/>
            <person name="Daum C."/>
            <person name="Ng V."/>
            <person name="Clum A."/>
            <person name="Ohm R."/>
            <person name="Martin F."/>
            <person name="Silar P."/>
            <person name="Natvig D."/>
            <person name="Lalanne C."/>
            <person name="Gautier V."/>
            <person name="Ament-Velasquez S.L."/>
            <person name="Kruys A."/>
            <person name="Hutchinson M.I."/>
            <person name="Powell A.J."/>
            <person name="Barry K."/>
            <person name="Miller A.N."/>
            <person name="Grigoriev I.V."/>
            <person name="Debuchy R."/>
            <person name="Gladieux P."/>
            <person name="Thoren M.H."/>
            <person name="Johannesson H."/>
        </authorList>
    </citation>
    <scope>NUCLEOTIDE SEQUENCE</scope>
    <source>
        <strain evidence="2">PSN243</strain>
    </source>
</reference>
<keyword evidence="1" id="KW-0472">Membrane</keyword>
<organism evidence="2 3">
    <name type="scientific">Podospora aff. communis PSN243</name>
    <dbReference type="NCBI Taxonomy" id="3040156"/>
    <lineage>
        <taxon>Eukaryota</taxon>
        <taxon>Fungi</taxon>
        <taxon>Dikarya</taxon>
        <taxon>Ascomycota</taxon>
        <taxon>Pezizomycotina</taxon>
        <taxon>Sordariomycetes</taxon>
        <taxon>Sordariomycetidae</taxon>
        <taxon>Sordariales</taxon>
        <taxon>Podosporaceae</taxon>
        <taxon>Podospora</taxon>
    </lineage>
</organism>
<accession>A0AAV9GZJ2</accession>
<dbReference type="Proteomes" id="UP001321760">
    <property type="component" value="Unassembled WGS sequence"/>
</dbReference>
<dbReference type="EMBL" id="MU865919">
    <property type="protein sequence ID" value="KAK4453753.1"/>
    <property type="molecule type" value="Genomic_DNA"/>
</dbReference>
<feature type="transmembrane region" description="Helical" evidence="1">
    <location>
        <begin position="43"/>
        <end position="64"/>
    </location>
</feature>
<evidence type="ECO:0000256" key="1">
    <source>
        <dbReference type="SAM" id="Phobius"/>
    </source>
</evidence>
<proteinExistence type="predicted"/>
<keyword evidence="1" id="KW-1133">Transmembrane helix</keyword>
<name>A0AAV9GZJ2_9PEZI</name>
<gene>
    <name evidence="2" type="ORF">QBC34DRAFT_394957</name>
</gene>
<protein>
    <submittedName>
        <fullName evidence="2">Uncharacterized protein</fullName>
    </submittedName>
</protein>
<evidence type="ECO:0000313" key="2">
    <source>
        <dbReference type="EMBL" id="KAK4453753.1"/>
    </source>
</evidence>
<evidence type="ECO:0000313" key="3">
    <source>
        <dbReference type="Proteomes" id="UP001321760"/>
    </source>
</evidence>
<feature type="transmembrane region" description="Helical" evidence="1">
    <location>
        <begin position="187"/>
        <end position="207"/>
    </location>
</feature>
<keyword evidence="1" id="KW-0812">Transmembrane</keyword>
<sequence length="217" mass="24015">MLAVRARRKMNEGDGYCYQRSERGIGAPGVQIGGESDGVHGRFFWLLPLALLPFPYVPCSVLAVQRGILIPLFLLPGLTPCPFPSRLQGQILSLRGDGFHGWRCVHGYSYFSGEGSSRGGLLLLLVEGEVRDGYACFLYRRAAGGGGYLRLDFFTHWNGRRDQRAGKGGWEHVVGITASRDRGEAAWYFWVSVAAAAGIYCTICCPWRCSRRISSEM</sequence>
<reference evidence="2" key="1">
    <citation type="journal article" date="2023" name="Mol. Phylogenet. Evol.">
        <title>Genome-scale phylogeny and comparative genomics of the fungal order Sordariales.</title>
        <authorList>
            <person name="Hensen N."/>
            <person name="Bonometti L."/>
            <person name="Westerberg I."/>
            <person name="Brannstrom I.O."/>
            <person name="Guillou S."/>
            <person name="Cros-Aarteil S."/>
            <person name="Calhoun S."/>
            <person name="Haridas S."/>
            <person name="Kuo A."/>
            <person name="Mondo S."/>
            <person name="Pangilinan J."/>
            <person name="Riley R."/>
            <person name="LaButti K."/>
            <person name="Andreopoulos B."/>
            <person name="Lipzen A."/>
            <person name="Chen C."/>
            <person name="Yan M."/>
            <person name="Daum C."/>
            <person name="Ng V."/>
            <person name="Clum A."/>
            <person name="Steindorff A."/>
            <person name="Ohm R.A."/>
            <person name="Martin F."/>
            <person name="Silar P."/>
            <person name="Natvig D.O."/>
            <person name="Lalanne C."/>
            <person name="Gautier V."/>
            <person name="Ament-Velasquez S.L."/>
            <person name="Kruys A."/>
            <person name="Hutchinson M.I."/>
            <person name="Powell A.J."/>
            <person name="Barry K."/>
            <person name="Miller A.N."/>
            <person name="Grigoriev I.V."/>
            <person name="Debuchy R."/>
            <person name="Gladieux P."/>
            <person name="Hiltunen Thoren M."/>
            <person name="Johannesson H."/>
        </authorList>
    </citation>
    <scope>NUCLEOTIDE SEQUENCE</scope>
    <source>
        <strain evidence="2">PSN243</strain>
    </source>
</reference>
<comment type="caution">
    <text evidence="2">The sequence shown here is derived from an EMBL/GenBank/DDBJ whole genome shotgun (WGS) entry which is preliminary data.</text>
</comment>
<dbReference type="AlphaFoldDB" id="A0AAV9GZJ2"/>